<protein>
    <submittedName>
        <fullName evidence="2">Class I SAM-dependent methyltransferase</fullName>
    </submittedName>
</protein>
<dbReference type="Gene3D" id="3.40.50.150">
    <property type="entry name" value="Vaccinia Virus protein VP39"/>
    <property type="match status" value="1"/>
</dbReference>
<evidence type="ECO:0000313" key="2">
    <source>
        <dbReference type="EMBL" id="MBA0016924.1"/>
    </source>
</evidence>
<keyword evidence="2" id="KW-0489">Methyltransferase</keyword>
<evidence type="ECO:0000313" key="3">
    <source>
        <dbReference type="Proteomes" id="UP000530186"/>
    </source>
</evidence>
<dbReference type="AlphaFoldDB" id="A0A7V8N1E1"/>
<dbReference type="Pfam" id="PF08241">
    <property type="entry name" value="Methyltransf_11"/>
    <property type="match status" value="1"/>
</dbReference>
<dbReference type="EMBL" id="JACBNY010000011">
    <property type="protein sequence ID" value="MBA0016924.1"/>
    <property type="molecule type" value="Genomic_DNA"/>
</dbReference>
<keyword evidence="2" id="KW-0808">Transferase</keyword>
<dbReference type="GO" id="GO:0032259">
    <property type="term" value="P:methylation"/>
    <property type="evidence" value="ECO:0007669"/>
    <property type="project" value="UniProtKB-KW"/>
</dbReference>
<name>A0A7V8N1E1_9LACT</name>
<comment type="caution">
    <text evidence="2">The sequence shown here is derived from an EMBL/GenBank/DDBJ whole genome shotgun (WGS) entry which is preliminary data.</text>
</comment>
<sequence length="206" mass="23814">MIDVYKNYEKLSEIYYNRHAKKFDRSFDGFLSGFFKRYILKNLELPEHANVLDVGSATGRLLKMLASKYQFEGVGLDISSQMTEIAQAKYPDFSFVTGSAMKLPFEDQSFDVLICSASFHHFPSPETFLREGKRVLKPGGKLVIAEIRIPIFHGLYNQYIHRFSKEGDVKVYTFDELMNFLESAGFVLIKGRKHLQIQYFEAHKKA</sequence>
<keyword evidence="3" id="KW-1185">Reference proteome</keyword>
<gene>
    <name evidence="2" type="ORF">HZR21_07280</name>
</gene>
<dbReference type="InterPro" id="IPR029063">
    <property type="entry name" value="SAM-dependent_MTases_sf"/>
</dbReference>
<dbReference type="Proteomes" id="UP000530186">
    <property type="component" value="Unassembled WGS sequence"/>
</dbReference>
<proteinExistence type="predicted"/>
<dbReference type="SUPFAM" id="SSF53335">
    <property type="entry name" value="S-adenosyl-L-methionine-dependent methyltransferases"/>
    <property type="match status" value="1"/>
</dbReference>
<dbReference type="InterPro" id="IPR013216">
    <property type="entry name" value="Methyltransf_11"/>
</dbReference>
<reference evidence="2 3" key="1">
    <citation type="submission" date="2020-07" db="EMBL/GenBank/DDBJ databases">
        <authorList>
            <person name="Hilgarth M."/>
            <person name="Werum V."/>
            <person name="Vogel R.F."/>
        </authorList>
    </citation>
    <scope>NUCLEOTIDE SEQUENCE [LARGE SCALE GENOMIC DNA]</scope>
    <source>
        <strain evidence="2 3">DSM 28961</strain>
    </source>
</reference>
<dbReference type="GO" id="GO:0008757">
    <property type="term" value="F:S-adenosylmethionine-dependent methyltransferase activity"/>
    <property type="evidence" value="ECO:0007669"/>
    <property type="project" value="InterPro"/>
</dbReference>
<evidence type="ECO:0000259" key="1">
    <source>
        <dbReference type="Pfam" id="PF08241"/>
    </source>
</evidence>
<feature type="domain" description="Methyltransferase type 11" evidence="1">
    <location>
        <begin position="52"/>
        <end position="144"/>
    </location>
</feature>
<organism evidence="2 3">
    <name type="scientific">Pseudolactococcus laudensis</name>
    <dbReference type="NCBI Taxonomy" id="1494461"/>
    <lineage>
        <taxon>Bacteria</taxon>
        <taxon>Bacillati</taxon>
        <taxon>Bacillota</taxon>
        <taxon>Bacilli</taxon>
        <taxon>Lactobacillales</taxon>
        <taxon>Streptococcaceae</taxon>
        <taxon>Pseudolactococcus</taxon>
    </lineage>
</organism>
<dbReference type="CDD" id="cd02440">
    <property type="entry name" value="AdoMet_MTases"/>
    <property type="match status" value="1"/>
</dbReference>
<accession>A0A7V8N1E1</accession>
<dbReference type="PANTHER" id="PTHR43591">
    <property type="entry name" value="METHYLTRANSFERASE"/>
    <property type="match status" value="1"/>
</dbReference>